<dbReference type="AlphaFoldDB" id="Q2RPJ8"/>
<dbReference type="EMBL" id="CP000230">
    <property type="protein sequence ID" value="ABC23947.1"/>
    <property type="molecule type" value="Genomic_DNA"/>
</dbReference>
<sequence>MRVIVEQPAEMRAGHVRLLCHGVSGMETGALKVSLATLDPGGARYLDPTGEGATSWTAGEHWFAPRVVAAMDGGVSIELGPEATWHLRPHTPYVLRVGGGAGGPEETRLSWPVVRLPSQAPAPLPVVAPAKEDPVVEPTPEAPVIDDDRLTIRPERPPLYEADPPKPRRWGALIAALVVVGLAGGGVWWWFLGGLPALLETAAEPAKLETTLPAARDYLRKQPAAADALGEAKRFDAAGVADGAFLLRSYAAREGSAEAAADLGRLYDPDGFQPGPVVKMADGDRAANYYELAAKRGDVEAMTRLAKVLRSGRTSRADGPEAAVFWENAAANAPTAPVGAAKP</sequence>
<dbReference type="KEGG" id="rru:Rru_A3152"/>
<reference evidence="2 3" key="1">
    <citation type="journal article" date="2011" name="Stand. Genomic Sci.">
        <title>Complete genome sequence of Rhodospirillum rubrum type strain (S1).</title>
        <authorList>
            <person name="Munk A.C."/>
            <person name="Copeland A."/>
            <person name="Lucas S."/>
            <person name="Lapidus A."/>
            <person name="Del Rio T.G."/>
            <person name="Barry K."/>
            <person name="Detter J.C."/>
            <person name="Hammon N."/>
            <person name="Israni S."/>
            <person name="Pitluck S."/>
            <person name="Brettin T."/>
            <person name="Bruce D."/>
            <person name="Han C."/>
            <person name="Tapia R."/>
            <person name="Gilna P."/>
            <person name="Schmutz J."/>
            <person name="Larimer F."/>
            <person name="Land M."/>
            <person name="Kyrpides N.C."/>
            <person name="Mavromatis K."/>
            <person name="Richardson P."/>
            <person name="Rohde M."/>
            <person name="Goker M."/>
            <person name="Klenk H.P."/>
            <person name="Zhang Y."/>
            <person name="Roberts G.P."/>
            <person name="Reslewic S."/>
            <person name="Schwartz D.C."/>
        </authorList>
    </citation>
    <scope>NUCLEOTIDE SEQUENCE [LARGE SCALE GENOMIC DNA]</scope>
    <source>
        <strain evidence="3">ATCC 11170 / ATH 1.1.1 / DSM 467 / LMG 4362 / NCIMB 8255 / S1</strain>
    </source>
</reference>
<dbReference type="Gene3D" id="1.25.40.10">
    <property type="entry name" value="Tetratricopeptide repeat domain"/>
    <property type="match status" value="1"/>
</dbReference>
<accession>Q2RPJ8</accession>
<protein>
    <recommendedName>
        <fullName evidence="4">Sel1 repeat family protein</fullName>
    </recommendedName>
</protein>
<evidence type="ECO:0008006" key="4">
    <source>
        <dbReference type="Google" id="ProtNLM"/>
    </source>
</evidence>
<organism evidence="2 3">
    <name type="scientific">Rhodospirillum rubrum (strain ATCC 11170 / ATH 1.1.1 / DSM 467 / LMG 4362 / NCIMB 8255 / S1)</name>
    <dbReference type="NCBI Taxonomy" id="269796"/>
    <lineage>
        <taxon>Bacteria</taxon>
        <taxon>Pseudomonadati</taxon>
        <taxon>Pseudomonadota</taxon>
        <taxon>Alphaproteobacteria</taxon>
        <taxon>Rhodospirillales</taxon>
        <taxon>Rhodospirillaceae</taxon>
        <taxon>Rhodospirillum</taxon>
    </lineage>
</organism>
<name>Q2RPJ8_RHORT</name>
<keyword evidence="1" id="KW-1133">Transmembrane helix</keyword>
<dbReference type="HOGENOM" id="CLU_773047_0_0_5"/>
<keyword evidence="1" id="KW-0812">Transmembrane</keyword>
<dbReference type="RefSeq" id="WP_011390900.1">
    <property type="nucleotide sequence ID" value="NC_007643.1"/>
</dbReference>
<gene>
    <name evidence="2" type="ordered locus">Rru_A3152</name>
</gene>
<dbReference type="SUPFAM" id="SSF81901">
    <property type="entry name" value="HCP-like"/>
    <property type="match status" value="1"/>
</dbReference>
<feature type="transmembrane region" description="Helical" evidence="1">
    <location>
        <begin position="170"/>
        <end position="191"/>
    </location>
</feature>
<dbReference type="PATRIC" id="fig|269796.9.peg.3265"/>
<dbReference type="EnsemblBacteria" id="ABC23947">
    <property type="protein sequence ID" value="ABC23947"/>
    <property type="gene ID" value="Rru_A3152"/>
</dbReference>
<evidence type="ECO:0000313" key="2">
    <source>
        <dbReference type="EMBL" id="ABC23947.1"/>
    </source>
</evidence>
<proteinExistence type="predicted"/>
<evidence type="ECO:0000256" key="1">
    <source>
        <dbReference type="SAM" id="Phobius"/>
    </source>
</evidence>
<dbReference type="InterPro" id="IPR011990">
    <property type="entry name" value="TPR-like_helical_dom_sf"/>
</dbReference>
<keyword evidence="3" id="KW-1185">Reference proteome</keyword>
<evidence type="ECO:0000313" key="3">
    <source>
        <dbReference type="Proteomes" id="UP000001929"/>
    </source>
</evidence>
<dbReference type="Proteomes" id="UP000001929">
    <property type="component" value="Chromosome"/>
</dbReference>
<dbReference type="STRING" id="269796.Rru_A3152"/>
<keyword evidence="1" id="KW-0472">Membrane</keyword>
<dbReference type="eggNOG" id="COG0790">
    <property type="taxonomic scope" value="Bacteria"/>
</dbReference>